<dbReference type="Gene3D" id="3.10.129.10">
    <property type="entry name" value="Hotdog Thioesterase"/>
    <property type="match status" value="1"/>
</dbReference>
<evidence type="ECO:0000259" key="2">
    <source>
        <dbReference type="Pfam" id="PF01575"/>
    </source>
</evidence>
<dbReference type="SUPFAM" id="SSF54637">
    <property type="entry name" value="Thioesterase/thiol ester dehydrase-isomerase"/>
    <property type="match status" value="1"/>
</dbReference>
<dbReference type="InterPro" id="IPR029069">
    <property type="entry name" value="HotDog_dom_sf"/>
</dbReference>
<proteinExistence type="inferred from homology"/>
<keyword evidence="4" id="KW-1185">Reference proteome</keyword>
<sequence length="119" mass="12719">MTRQMFVKYAGASGDFNPMHYDDDLARGAGNPSVFSQGMHQTALLATFATDWLGAVNIRRFQVRFQNQVWPGDILTCSGTVVGVNESKEGAVVTVDLTCTRQTGDVAISGSADFAVSAP</sequence>
<comment type="caution">
    <text evidence="3">The sequence shown here is derived from an EMBL/GenBank/DDBJ whole genome shotgun (WGS) entry which is preliminary data.</text>
</comment>
<organism evidence="3 4">
    <name type="scientific">Gordonia humi</name>
    <dbReference type="NCBI Taxonomy" id="686429"/>
    <lineage>
        <taxon>Bacteria</taxon>
        <taxon>Bacillati</taxon>
        <taxon>Actinomycetota</taxon>
        <taxon>Actinomycetes</taxon>
        <taxon>Mycobacteriales</taxon>
        <taxon>Gordoniaceae</taxon>
        <taxon>Gordonia</taxon>
    </lineage>
</organism>
<dbReference type="EMBL" id="JACIFP010000001">
    <property type="protein sequence ID" value="MBB4135116.1"/>
    <property type="molecule type" value="Genomic_DNA"/>
</dbReference>
<dbReference type="PANTHER" id="PTHR43841:SF3">
    <property type="entry name" value="(3R)-HYDROXYACYL-ACP DEHYDRATASE SUBUNIT HADB"/>
    <property type="match status" value="1"/>
</dbReference>
<evidence type="ECO:0000256" key="1">
    <source>
        <dbReference type="ARBA" id="ARBA00005254"/>
    </source>
</evidence>
<comment type="similarity">
    <text evidence="1">Belongs to the enoyl-CoA hydratase/isomerase family.</text>
</comment>
<accession>A0A840EZB2</accession>
<dbReference type="InterPro" id="IPR002539">
    <property type="entry name" value="MaoC-like_dom"/>
</dbReference>
<evidence type="ECO:0000313" key="3">
    <source>
        <dbReference type="EMBL" id="MBB4135116.1"/>
    </source>
</evidence>
<reference evidence="3 4" key="1">
    <citation type="submission" date="2020-08" db="EMBL/GenBank/DDBJ databases">
        <title>Sequencing the genomes of 1000 actinobacteria strains.</title>
        <authorList>
            <person name="Klenk H.-P."/>
        </authorList>
    </citation>
    <scope>NUCLEOTIDE SEQUENCE [LARGE SCALE GENOMIC DNA]</scope>
    <source>
        <strain evidence="3 4">DSM 45298</strain>
    </source>
</reference>
<gene>
    <name evidence="3" type="ORF">BKA16_001668</name>
</gene>
<dbReference type="AlphaFoldDB" id="A0A840EZB2"/>
<dbReference type="Proteomes" id="UP000551501">
    <property type="component" value="Unassembled WGS sequence"/>
</dbReference>
<dbReference type="PANTHER" id="PTHR43841">
    <property type="entry name" value="3-HYDROXYACYL-THIOESTER DEHYDRATASE HTDX-RELATED"/>
    <property type="match status" value="1"/>
</dbReference>
<evidence type="ECO:0000313" key="4">
    <source>
        <dbReference type="Proteomes" id="UP000551501"/>
    </source>
</evidence>
<name>A0A840EZB2_9ACTN</name>
<dbReference type="Pfam" id="PF01575">
    <property type="entry name" value="MaoC_dehydratas"/>
    <property type="match status" value="1"/>
</dbReference>
<protein>
    <submittedName>
        <fullName evidence="3">Acyl dehydratase</fullName>
    </submittedName>
</protein>
<feature type="domain" description="MaoC-like" evidence="2">
    <location>
        <begin position="2"/>
        <end position="99"/>
    </location>
</feature>